<proteinExistence type="inferred from homology"/>
<evidence type="ECO:0000256" key="3">
    <source>
        <dbReference type="ARBA" id="ARBA00022804"/>
    </source>
</evidence>
<dbReference type="Pfam" id="PF03863">
    <property type="entry name" value="Phage_mat-A"/>
    <property type="match status" value="1"/>
</dbReference>
<evidence type="ECO:0000313" key="9">
    <source>
        <dbReference type="Proteomes" id="UP000682293"/>
    </source>
</evidence>
<keyword evidence="2" id="KW-0945">Host-virus interaction</keyword>
<evidence type="ECO:0000256" key="6">
    <source>
        <dbReference type="ARBA" id="ARBA00023296"/>
    </source>
</evidence>
<comment type="similarity">
    <text evidence="7">Belongs to the Leviviricetes maturation protein family.</text>
</comment>
<protein>
    <submittedName>
        <fullName evidence="8">Maturation protein</fullName>
    </submittedName>
</protein>
<evidence type="ECO:0000256" key="4">
    <source>
        <dbReference type="ARBA" id="ARBA00022844"/>
    </source>
</evidence>
<evidence type="ECO:0000256" key="5">
    <source>
        <dbReference type="ARBA" id="ARBA00023104"/>
    </source>
</evidence>
<dbReference type="RefSeq" id="YP_010768882.1">
    <property type="nucleotide sequence ID" value="NC_073817.1"/>
</dbReference>
<keyword evidence="6" id="KW-1160">Virus entry into host cell</keyword>
<evidence type="ECO:0000256" key="2">
    <source>
        <dbReference type="ARBA" id="ARBA00022581"/>
    </source>
</evidence>
<evidence type="ECO:0000256" key="1">
    <source>
        <dbReference type="ARBA" id="ARBA00004328"/>
    </source>
</evidence>
<reference evidence="8" key="1">
    <citation type="submission" date="2020-09" db="EMBL/GenBank/DDBJ databases">
        <title>Leviviricetes taxonomy.</title>
        <authorList>
            <person name="Stockdale S.R."/>
            <person name="Callanan J."/>
            <person name="Adriaenssens E.M."/>
            <person name="Kuhn J.H."/>
            <person name="Rumnieks J."/>
            <person name="Shkoporov A."/>
            <person name="Draper L.A."/>
            <person name="Ross P."/>
            <person name="Hill C."/>
        </authorList>
    </citation>
    <scope>NUCLEOTIDE SEQUENCE</scope>
</reference>
<gene>
    <name evidence="8" type="primary">SRR7976356_1_1</name>
</gene>
<keyword evidence="9" id="KW-1185">Reference proteome</keyword>
<accession>A0A8S5L5Q4</accession>
<dbReference type="KEGG" id="vg:80397102"/>
<comment type="subcellular location">
    <subcellularLocation>
        <location evidence="1">Virion</location>
    </subcellularLocation>
</comment>
<dbReference type="GO" id="GO:0044423">
    <property type="term" value="C:virion component"/>
    <property type="evidence" value="ECO:0007669"/>
    <property type="project" value="UniProtKB-KW"/>
</dbReference>
<name>A0A8S5L5Q4_9VIRU</name>
<dbReference type="Proteomes" id="UP000682293">
    <property type="component" value="Segment"/>
</dbReference>
<dbReference type="EMBL" id="BK014212">
    <property type="protein sequence ID" value="DAD52807.1"/>
    <property type="molecule type" value="Genomic_RNA"/>
</dbReference>
<keyword evidence="3" id="KW-1161">Viral attachment to host cell</keyword>
<organism evidence="8 9">
    <name type="scientific">ssRNA phage SRR7976356_1</name>
    <dbReference type="NCBI Taxonomy" id="2786732"/>
    <lineage>
        <taxon>Viruses</taxon>
        <taxon>Riboviria</taxon>
        <taxon>Orthornavirae</taxon>
        <taxon>Lenarviricota</taxon>
        <taxon>Leviviricetes</taxon>
        <taxon>Norzivirales</taxon>
        <taxon>Atkinsviridae</taxon>
        <taxon>Niginuvirus</taxon>
        <taxon>Niginuvirus limadaptatum</taxon>
    </lineage>
</organism>
<evidence type="ECO:0000256" key="7">
    <source>
        <dbReference type="ARBA" id="ARBA00035110"/>
    </source>
</evidence>
<keyword evidence="5" id="KW-1175">Viral attachment to host cell pilus</keyword>
<dbReference type="GeneID" id="80397102"/>
<sequence>MIKQGSDAGSSYSRTIGWTVESRPARFVWDNYKSPQYPSFGVYHYEVVGDYLASLISTPPATKVTLAEKAAMAREAKIGFLGKVREIVNPFQALPFLGELKETISMVRHPLKGITSHTRKYYKRARRILVRKGSGAIARDLNSAYLQWTYGVAPLIGDIANIGEAVKRLVEGEDKDVPVIMTVKREWIAESTFFIGGVSPSSAPIGISRQVTAQDSYRIKGAVRKEILSANSPESYRFDLGISLSEFVPTAWELLPYSFLVDYFTNVGDVLGALFTSHRAIRYYWASDKYELRGIIAGVALPQLGYTKSRSGSSVANFRYVSFKREKPDLSVSIADLSLRHPTVKQWCNTTSLALARM</sequence>
<evidence type="ECO:0000313" key="8">
    <source>
        <dbReference type="EMBL" id="DAD52807.1"/>
    </source>
</evidence>
<dbReference type="GO" id="GO:0039666">
    <property type="term" value="P:virion attachment to host cell pilus"/>
    <property type="evidence" value="ECO:0007669"/>
    <property type="project" value="UniProtKB-KW"/>
</dbReference>
<dbReference type="InterPro" id="IPR005563">
    <property type="entry name" value="A_protein"/>
</dbReference>
<keyword evidence="4" id="KW-0946">Virion</keyword>